<name>A0AAV1D152_OLDCO</name>
<keyword evidence="1" id="KW-0103">Bromodomain</keyword>
<dbReference type="PRINTS" id="PR00503">
    <property type="entry name" value="BROMODOMAIN"/>
</dbReference>
<feature type="region of interest" description="Disordered" evidence="2">
    <location>
        <begin position="1"/>
        <end position="30"/>
    </location>
</feature>
<dbReference type="Proteomes" id="UP001161247">
    <property type="component" value="Chromosome 4"/>
</dbReference>
<dbReference type="PANTHER" id="PTHR47809">
    <property type="entry name" value="DNA-BINDING BROMODOMAIN-CONTAINING PROTEIN"/>
    <property type="match status" value="1"/>
</dbReference>
<evidence type="ECO:0000256" key="3">
    <source>
        <dbReference type="SAM" id="Phobius"/>
    </source>
</evidence>
<proteinExistence type="predicted"/>
<accession>A0AAV1D152</accession>
<dbReference type="Pfam" id="PF00439">
    <property type="entry name" value="Bromodomain"/>
    <property type="match status" value="1"/>
</dbReference>
<evidence type="ECO:0000256" key="2">
    <source>
        <dbReference type="SAM" id="MobiDB-lite"/>
    </source>
</evidence>
<dbReference type="InterPro" id="IPR018359">
    <property type="entry name" value="Bromodomain_CS"/>
</dbReference>
<sequence length="1033" mass="115897">MKRKRGYAKRKPLKKPQIAEDHSQCDGNDGVDFRVEAETAHAAANMHRLHTAREEEGSLGNLDAGDSIPTSNIFKNVANFAAKLSRTVGSSNVELTNKSLPVHGDKILGRERGVCHLDPVNNEQELNAALSVILNVMKMDAAKPFNIPVNPVALGIPDYLDVIDTPMDFGTICNNLEWGGKYRNSKEVFKDVQLIFDNCSKYHKEGDYILDLMQRVSSNFMKQWNAAGLFSPGEEVDHGKNLQDATECCTRKNNDRNVFQSGAKISNSILQEKQDFTSLCQMQQHETPCISLTQSKFLHPQNQGERQFSEFQSFHPQCSGHLATAGHNVHAHYHQGGRSSGINRQLQDESRPQKEISHQLSTSCGSKYHLNDRPSQYQRRSVHHHYSTKPTAPNTESAGHFHLPYQGVSSSPACENCEDACTSVPRVSSVNNHNNYETCSCHYHEHQSLSRCRHQYQPPTRSCDHPSNLREMLNTELDARENVEKGNPHWHSPMEPAVRHTRSRFAYPTASPTGHTIHQQQFQNVQREVQQSTMLHSHSNRLQEQGQFDVGLPETHQPQNMENTNHAEQPYVPAPAESTARPANFRPVHSGSPSTVNSSDQEECPVGPNESQSPSLEHPNQPIEHENPRQATAAIPSSSVPQGESCEAHIADSTRVLKKTRGRGPTRCLKFLNKGKPIPITTNELGQPVGVDAPKLISFLGTLARNGHMAPLTFVDWRAMPEEKKENMWQEVQARFEIDPNSKRWVTKSLSKKWKDWKSKLKTAHYITHATDEERLADRDERVLPDQWAYLVSHWSSELAEKRSARNKANRAKQKFGHITGTKSFARIREEQRANRPDGKAPSRAELFILTRTRKDGNPVNEASSAVITQLREIANQQNDTGQNSGSGDDVFSQVIGRDPRGRIRCEGLAPSSSEFGGGGPSKAEAMKMVAEANSEVCQMKERLVAMEQTCAQMAQQMATMMSMMASMQKTSKDDNVPSQVGLTSNLFILWFLSSIFLRASRLSCLETVDSQIRIFLAATKFFFILFFLMWLG</sequence>
<feature type="region of interest" description="Disordered" evidence="2">
    <location>
        <begin position="333"/>
        <end position="396"/>
    </location>
</feature>
<dbReference type="InterPro" id="IPR004252">
    <property type="entry name" value="Probable_transposase_24"/>
</dbReference>
<dbReference type="PANTHER" id="PTHR47809:SF3">
    <property type="entry name" value="CHROMATIN REMODELER BROMODOMAIN FAMILY"/>
    <property type="match status" value="1"/>
</dbReference>
<keyword evidence="3" id="KW-0812">Transmembrane</keyword>
<dbReference type="InterPro" id="IPR001487">
    <property type="entry name" value="Bromodomain"/>
</dbReference>
<dbReference type="SUPFAM" id="SSF47370">
    <property type="entry name" value="Bromodomain"/>
    <property type="match status" value="1"/>
</dbReference>
<feature type="region of interest" description="Disordered" evidence="2">
    <location>
        <begin position="577"/>
        <end position="644"/>
    </location>
</feature>
<feature type="transmembrane region" description="Helical" evidence="3">
    <location>
        <begin position="981"/>
        <end position="1001"/>
    </location>
</feature>
<dbReference type="Pfam" id="PF03004">
    <property type="entry name" value="Transposase_24"/>
    <property type="match status" value="1"/>
</dbReference>
<gene>
    <name evidence="5" type="ORF">OLC1_LOCUS11127</name>
</gene>
<dbReference type="AlphaFoldDB" id="A0AAV1D152"/>
<keyword evidence="3" id="KW-0472">Membrane</keyword>
<dbReference type="InterPro" id="IPR036427">
    <property type="entry name" value="Bromodomain-like_sf"/>
</dbReference>
<evidence type="ECO:0000256" key="1">
    <source>
        <dbReference type="ARBA" id="ARBA00023117"/>
    </source>
</evidence>
<feature type="compositionally biased region" description="Basic and acidic residues" evidence="2">
    <location>
        <begin position="346"/>
        <end position="357"/>
    </location>
</feature>
<evidence type="ECO:0000259" key="4">
    <source>
        <dbReference type="SMART" id="SM00297"/>
    </source>
</evidence>
<dbReference type="EMBL" id="OX459121">
    <property type="protein sequence ID" value="CAI9101564.1"/>
    <property type="molecule type" value="Genomic_DNA"/>
</dbReference>
<dbReference type="SMART" id="SM00297">
    <property type="entry name" value="BROMO"/>
    <property type="match status" value="1"/>
</dbReference>
<evidence type="ECO:0000313" key="5">
    <source>
        <dbReference type="EMBL" id="CAI9101564.1"/>
    </source>
</evidence>
<evidence type="ECO:0000313" key="6">
    <source>
        <dbReference type="Proteomes" id="UP001161247"/>
    </source>
</evidence>
<feature type="compositionally biased region" description="Basic residues" evidence="2">
    <location>
        <begin position="1"/>
        <end position="14"/>
    </location>
</feature>
<protein>
    <submittedName>
        <fullName evidence="5">OLC1v1038924C7</fullName>
    </submittedName>
</protein>
<dbReference type="Gene3D" id="1.20.920.10">
    <property type="entry name" value="Bromodomain-like"/>
    <property type="match status" value="1"/>
</dbReference>
<keyword evidence="6" id="KW-1185">Reference proteome</keyword>
<feature type="domain" description="Bromo" evidence="4">
    <location>
        <begin position="119"/>
        <end position="229"/>
    </location>
</feature>
<organism evidence="5 6">
    <name type="scientific">Oldenlandia corymbosa var. corymbosa</name>
    <dbReference type="NCBI Taxonomy" id="529605"/>
    <lineage>
        <taxon>Eukaryota</taxon>
        <taxon>Viridiplantae</taxon>
        <taxon>Streptophyta</taxon>
        <taxon>Embryophyta</taxon>
        <taxon>Tracheophyta</taxon>
        <taxon>Spermatophyta</taxon>
        <taxon>Magnoliopsida</taxon>
        <taxon>eudicotyledons</taxon>
        <taxon>Gunneridae</taxon>
        <taxon>Pentapetalae</taxon>
        <taxon>asterids</taxon>
        <taxon>lamiids</taxon>
        <taxon>Gentianales</taxon>
        <taxon>Rubiaceae</taxon>
        <taxon>Rubioideae</taxon>
        <taxon>Spermacoceae</taxon>
        <taxon>Hedyotis-Oldenlandia complex</taxon>
        <taxon>Oldenlandia</taxon>
    </lineage>
</organism>
<dbReference type="PROSITE" id="PS00633">
    <property type="entry name" value="BROMODOMAIN_1"/>
    <property type="match status" value="1"/>
</dbReference>
<feature type="transmembrane region" description="Helical" evidence="3">
    <location>
        <begin position="1013"/>
        <end position="1032"/>
    </location>
</feature>
<keyword evidence="3" id="KW-1133">Transmembrane helix</keyword>
<reference evidence="5" key="1">
    <citation type="submission" date="2023-03" db="EMBL/GenBank/DDBJ databases">
        <authorList>
            <person name="Julca I."/>
        </authorList>
    </citation>
    <scope>NUCLEOTIDE SEQUENCE</scope>
</reference>